<feature type="compositionally biased region" description="Polar residues" evidence="1">
    <location>
        <begin position="128"/>
        <end position="137"/>
    </location>
</feature>
<organism evidence="2 3">
    <name type="scientific">Lactuca virosa</name>
    <dbReference type="NCBI Taxonomy" id="75947"/>
    <lineage>
        <taxon>Eukaryota</taxon>
        <taxon>Viridiplantae</taxon>
        <taxon>Streptophyta</taxon>
        <taxon>Embryophyta</taxon>
        <taxon>Tracheophyta</taxon>
        <taxon>Spermatophyta</taxon>
        <taxon>Magnoliopsida</taxon>
        <taxon>eudicotyledons</taxon>
        <taxon>Gunneridae</taxon>
        <taxon>Pentapetalae</taxon>
        <taxon>asterids</taxon>
        <taxon>campanulids</taxon>
        <taxon>Asterales</taxon>
        <taxon>Asteraceae</taxon>
        <taxon>Cichorioideae</taxon>
        <taxon>Cichorieae</taxon>
        <taxon>Lactucinae</taxon>
        <taxon>Lactuca</taxon>
    </lineage>
</organism>
<reference evidence="2 3" key="1">
    <citation type="submission" date="2022-01" db="EMBL/GenBank/DDBJ databases">
        <authorList>
            <person name="Xiong W."/>
            <person name="Schranz E."/>
        </authorList>
    </citation>
    <scope>NUCLEOTIDE SEQUENCE [LARGE SCALE GENOMIC DNA]</scope>
</reference>
<sequence length="137" mass="15826">MKTVLDSISKVDKGPENEFFPWKIGVLKRTKKPAHITRHLLESPIVEEVPEKSVSPPKENFVSKFKKIRKPQLNRKGVLIREVPAPISPASKKRKAKEMEKNIKEKAKQLEDSLDEVVQETDFEDDSYQSPIHNERI</sequence>
<protein>
    <submittedName>
        <fullName evidence="2">Uncharacterized protein</fullName>
    </submittedName>
</protein>
<feature type="region of interest" description="Disordered" evidence="1">
    <location>
        <begin position="84"/>
        <end position="137"/>
    </location>
</feature>
<gene>
    <name evidence="2" type="ORF">LVIROSA_LOCUS35863</name>
</gene>
<proteinExistence type="predicted"/>
<name>A0AAU9PL92_9ASTR</name>
<accession>A0AAU9PL92</accession>
<dbReference type="EMBL" id="CAKMRJ010005634">
    <property type="protein sequence ID" value="CAH1450437.1"/>
    <property type="molecule type" value="Genomic_DNA"/>
</dbReference>
<dbReference type="Proteomes" id="UP001157418">
    <property type="component" value="Unassembled WGS sequence"/>
</dbReference>
<dbReference type="AlphaFoldDB" id="A0AAU9PL92"/>
<evidence type="ECO:0000313" key="2">
    <source>
        <dbReference type="EMBL" id="CAH1450437.1"/>
    </source>
</evidence>
<comment type="caution">
    <text evidence="2">The sequence shown here is derived from an EMBL/GenBank/DDBJ whole genome shotgun (WGS) entry which is preliminary data.</text>
</comment>
<keyword evidence="3" id="KW-1185">Reference proteome</keyword>
<feature type="compositionally biased region" description="Basic and acidic residues" evidence="1">
    <location>
        <begin position="97"/>
        <end position="111"/>
    </location>
</feature>
<feature type="compositionally biased region" description="Acidic residues" evidence="1">
    <location>
        <begin position="112"/>
        <end position="127"/>
    </location>
</feature>
<evidence type="ECO:0000256" key="1">
    <source>
        <dbReference type="SAM" id="MobiDB-lite"/>
    </source>
</evidence>
<evidence type="ECO:0000313" key="3">
    <source>
        <dbReference type="Proteomes" id="UP001157418"/>
    </source>
</evidence>